<gene>
    <name evidence="8" type="ORF">AVDCRST_MAG91-1395</name>
</gene>
<keyword evidence="6 8" id="KW-0560">Oxidoreductase</keyword>
<dbReference type="GO" id="GO:0004553">
    <property type="term" value="F:hydrolase activity, hydrolyzing O-glycosyl compounds"/>
    <property type="evidence" value="ECO:0007669"/>
    <property type="project" value="InterPro"/>
</dbReference>
<dbReference type="PANTHER" id="PTHR10491:SF4">
    <property type="entry name" value="METHIONINE ADENOSYLTRANSFERASE 2 SUBUNIT BETA"/>
    <property type="match status" value="1"/>
</dbReference>
<proteinExistence type="inferred from homology"/>
<dbReference type="SUPFAM" id="SSF51445">
    <property type="entry name" value="(Trans)glycosidases"/>
    <property type="match status" value="1"/>
</dbReference>
<dbReference type="EC" id="1.1.1.133" evidence="3 6"/>
<dbReference type="GO" id="GO:0019305">
    <property type="term" value="P:dTDP-rhamnose biosynthetic process"/>
    <property type="evidence" value="ECO:0007669"/>
    <property type="project" value="UniProtKB-UniPathway"/>
</dbReference>
<keyword evidence="6" id="KW-0521">NADP</keyword>
<dbReference type="Pfam" id="PF04321">
    <property type="entry name" value="RmlD_sub_bind"/>
    <property type="match status" value="1"/>
</dbReference>
<evidence type="ECO:0000256" key="2">
    <source>
        <dbReference type="ARBA" id="ARBA00010944"/>
    </source>
</evidence>
<evidence type="ECO:0000256" key="5">
    <source>
        <dbReference type="ARBA" id="ARBA00048200"/>
    </source>
</evidence>
<evidence type="ECO:0000256" key="1">
    <source>
        <dbReference type="ARBA" id="ARBA00004781"/>
    </source>
</evidence>
<evidence type="ECO:0000256" key="4">
    <source>
        <dbReference type="ARBA" id="ARBA00017099"/>
    </source>
</evidence>
<reference evidence="8" key="1">
    <citation type="submission" date="2020-02" db="EMBL/GenBank/DDBJ databases">
        <authorList>
            <person name="Meier V. D."/>
        </authorList>
    </citation>
    <scope>NUCLEOTIDE SEQUENCE</scope>
    <source>
        <strain evidence="8">AVDCRST_MAG91</strain>
    </source>
</reference>
<comment type="similarity">
    <text evidence="2 6">Belongs to the dTDP-4-dehydrorhamnose reductase family.</text>
</comment>
<evidence type="ECO:0000313" key="8">
    <source>
        <dbReference type="EMBL" id="CAA9506976.1"/>
    </source>
</evidence>
<dbReference type="Gene3D" id="3.40.50.720">
    <property type="entry name" value="NAD(P)-binding Rossmann-like Domain"/>
    <property type="match status" value="1"/>
</dbReference>
<comment type="pathway">
    <text evidence="1 6">Carbohydrate biosynthesis; dTDP-L-rhamnose biosynthesis.</text>
</comment>
<dbReference type="InterPro" id="IPR036291">
    <property type="entry name" value="NAD(P)-bd_dom_sf"/>
</dbReference>
<evidence type="ECO:0000256" key="6">
    <source>
        <dbReference type="RuleBase" id="RU364082"/>
    </source>
</evidence>
<dbReference type="CDD" id="cd05254">
    <property type="entry name" value="dTDP_HR_like_SDR_e"/>
    <property type="match status" value="1"/>
</dbReference>
<comment type="catalytic activity">
    <reaction evidence="5 6">
        <text>dTDP-beta-L-rhamnose + NADP(+) = dTDP-4-dehydro-beta-L-rhamnose + NADPH + H(+)</text>
        <dbReference type="Rhea" id="RHEA:21796"/>
        <dbReference type="ChEBI" id="CHEBI:15378"/>
        <dbReference type="ChEBI" id="CHEBI:57510"/>
        <dbReference type="ChEBI" id="CHEBI:57783"/>
        <dbReference type="ChEBI" id="CHEBI:58349"/>
        <dbReference type="ChEBI" id="CHEBI:62830"/>
        <dbReference type="EC" id="1.1.1.133"/>
    </reaction>
</comment>
<comment type="cofactor">
    <cofactor evidence="6">
        <name>Mg(2+)</name>
        <dbReference type="ChEBI" id="CHEBI:18420"/>
    </cofactor>
    <text evidence="6">Binds 1 Mg(2+) ion per monomer.</text>
</comment>
<evidence type="ECO:0000259" key="7">
    <source>
        <dbReference type="Pfam" id="PF04321"/>
    </source>
</evidence>
<dbReference type="InterPro" id="IPR001360">
    <property type="entry name" value="Glyco_hydro_1"/>
</dbReference>
<dbReference type="InterPro" id="IPR029903">
    <property type="entry name" value="RmlD-like-bd"/>
</dbReference>
<protein>
    <recommendedName>
        <fullName evidence="4 6">dTDP-4-dehydrorhamnose reductase</fullName>
        <ecNumber evidence="3 6">1.1.1.133</ecNumber>
    </recommendedName>
</protein>
<dbReference type="EMBL" id="CADCVX010000275">
    <property type="protein sequence ID" value="CAA9506976.1"/>
    <property type="molecule type" value="Genomic_DNA"/>
</dbReference>
<dbReference type="GO" id="GO:0008831">
    <property type="term" value="F:dTDP-4-dehydrorhamnose reductase activity"/>
    <property type="evidence" value="ECO:0007669"/>
    <property type="project" value="UniProtKB-EC"/>
</dbReference>
<sequence>MTNTGDHTHSSGLELWGGAECTIVRLGDTWRDQAIETGHKFRREDIDVMADLGISRVRFPIVWEAIAPDRPDEFDFEWADDRLAMLRERGIEVIGGLLHHGSGPHYTNLLDPEFPKKLGAYAARVAERYPWIEYWTPVNEPLTTARFSGLYGHWYPHARDYPSFLRALVNECLGTREAMNAIRRFNLDAKLVQTEDLGKTFSTAPLAYQARHENERRWLSFDLLCGQVDQKHPWYKFLQGAGVGLGELEALTTGEAKPDLLGINHYLTSERFLDHRKHLYPGHEVGGNGRDKYVDAEAVRVKRLDGETGFAPRLREAWERYGIPIAITEIHHGCHRDEQLRWFIEVWETAKALREEGIDLRAATIWSMFGNVDWRFLLTQNNGFYDTGAFDVRGGTPRPTIIAKAAKVLASGEKFDHPVLDAPGWWRRPARLYPWNGRCKNFEPGGRKLLITGATGTLGQAFARICEERGLANCLTTREEIEITDEESIRAAIEYHKPWAIINTAGFVRVADAEQEHEACLKWNTEGPEKLARICAEAGIPLVTFSSDLVFDGKLGRPYEETDTPRPANFYGLSKAIAEEQVLSLADQALVIRTSAFFGPWDKYNFARNTLDALARGEPVRAGRNTAVSPTYVPDLCHATLDLLVDGETGIWHLANQGKLSWYEFATQVAEGAGYDSSLVLPVEDARANTALTSARGIMLRPVDEAINDYLDAVGERSEPRSIDIAAE</sequence>
<dbReference type="SUPFAM" id="SSF51735">
    <property type="entry name" value="NAD(P)-binding Rossmann-fold domains"/>
    <property type="match status" value="1"/>
</dbReference>
<dbReference type="Gene3D" id="3.20.20.80">
    <property type="entry name" value="Glycosidases"/>
    <property type="match status" value="1"/>
</dbReference>
<dbReference type="GO" id="GO:0005975">
    <property type="term" value="P:carbohydrate metabolic process"/>
    <property type="evidence" value="ECO:0007669"/>
    <property type="project" value="InterPro"/>
</dbReference>
<dbReference type="AlphaFoldDB" id="A0A6J4SWD5"/>
<dbReference type="Pfam" id="PF00232">
    <property type="entry name" value="Glyco_hydro_1"/>
    <property type="match status" value="1"/>
</dbReference>
<dbReference type="InterPro" id="IPR005913">
    <property type="entry name" value="dTDP_dehydrorham_reduct"/>
</dbReference>
<dbReference type="InterPro" id="IPR017853">
    <property type="entry name" value="GH"/>
</dbReference>
<accession>A0A6J4SWD5</accession>
<dbReference type="UniPathway" id="UPA00124"/>
<name>A0A6J4SWD5_9SPHN</name>
<evidence type="ECO:0000256" key="3">
    <source>
        <dbReference type="ARBA" id="ARBA00012929"/>
    </source>
</evidence>
<dbReference type="PANTHER" id="PTHR10491">
    <property type="entry name" value="DTDP-4-DEHYDRORHAMNOSE REDUCTASE"/>
    <property type="match status" value="1"/>
</dbReference>
<dbReference type="Gene3D" id="3.90.25.10">
    <property type="entry name" value="UDP-galactose 4-epimerase, domain 1"/>
    <property type="match status" value="1"/>
</dbReference>
<comment type="function">
    <text evidence="6">Catalyzes the reduction of dTDP-6-deoxy-L-lyxo-4-hexulose to yield dTDP-L-rhamnose.</text>
</comment>
<feature type="domain" description="RmlD-like substrate binding" evidence="7">
    <location>
        <begin position="448"/>
        <end position="691"/>
    </location>
</feature>
<organism evidence="8">
    <name type="scientific">uncultured Sphingomonadaceae bacterium</name>
    <dbReference type="NCBI Taxonomy" id="169976"/>
    <lineage>
        <taxon>Bacteria</taxon>
        <taxon>Pseudomonadati</taxon>
        <taxon>Pseudomonadota</taxon>
        <taxon>Alphaproteobacteria</taxon>
        <taxon>Sphingomonadales</taxon>
        <taxon>Sphingomonadaceae</taxon>
        <taxon>environmental samples</taxon>
    </lineage>
</organism>